<organism evidence="1 2">
    <name type="scientific">Porphyromonas gulae</name>
    <dbReference type="NCBI Taxonomy" id="111105"/>
    <lineage>
        <taxon>Bacteria</taxon>
        <taxon>Pseudomonadati</taxon>
        <taxon>Bacteroidota</taxon>
        <taxon>Bacteroidia</taxon>
        <taxon>Bacteroidales</taxon>
        <taxon>Porphyromonadaceae</taxon>
        <taxon>Porphyromonas</taxon>
    </lineage>
</organism>
<protein>
    <submittedName>
        <fullName evidence="1">Uncharacterized protein</fullName>
    </submittedName>
</protein>
<gene>
    <name evidence="1" type="ORF">HR15_07015</name>
</gene>
<evidence type="ECO:0000313" key="2">
    <source>
        <dbReference type="Proteomes" id="UP000030146"/>
    </source>
</evidence>
<sequence length="63" mass="7056">MFLYHPAKGAKGEIRAMVLAAEMPLFGGESASWGENVEFPPDNLHFGHEICPRKLRDDKFAPK</sequence>
<reference evidence="1 2" key="1">
    <citation type="submission" date="2014-08" db="EMBL/GenBank/DDBJ databases">
        <title>Porphyromonas gulae strain:COT-052_OH3439 Genome sequencing.</title>
        <authorList>
            <person name="Wallis C."/>
            <person name="Deusch O."/>
            <person name="O'Flynn C."/>
            <person name="Davis I."/>
            <person name="Jospin G."/>
            <person name="Darling A.E."/>
            <person name="Coil D.A."/>
            <person name="Alexiev A."/>
            <person name="Horsfall A."/>
            <person name="Kirkwood N."/>
            <person name="Harris S."/>
            <person name="Eisen J.A."/>
        </authorList>
    </citation>
    <scope>NUCLEOTIDE SEQUENCE [LARGE SCALE GENOMIC DNA]</scope>
    <source>
        <strain evidence="2">COT-052 OH3439</strain>
    </source>
</reference>
<dbReference type="AlphaFoldDB" id="A0A0A2FAJ6"/>
<dbReference type="Proteomes" id="UP000030146">
    <property type="component" value="Unassembled WGS sequence"/>
</dbReference>
<comment type="caution">
    <text evidence="1">The sequence shown here is derived from an EMBL/GenBank/DDBJ whole genome shotgun (WGS) entry which is preliminary data.</text>
</comment>
<keyword evidence="2" id="KW-1185">Reference proteome</keyword>
<evidence type="ECO:0000313" key="1">
    <source>
        <dbReference type="EMBL" id="KGN87122.1"/>
    </source>
</evidence>
<name>A0A0A2FAJ6_9PORP</name>
<proteinExistence type="predicted"/>
<accession>A0A0A2FAJ6</accession>
<dbReference type="EMBL" id="JRAK01000091">
    <property type="protein sequence ID" value="KGN87122.1"/>
    <property type="molecule type" value="Genomic_DNA"/>
</dbReference>